<evidence type="ECO:0000256" key="1">
    <source>
        <dbReference type="SAM" id="MobiDB-lite"/>
    </source>
</evidence>
<protein>
    <submittedName>
        <fullName evidence="2">Uncharacterized protein</fullName>
    </submittedName>
</protein>
<feature type="compositionally biased region" description="Basic and acidic residues" evidence="1">
    <location>
        <begin position="15"/>
        <end position="24"/>
    </location>
</feature>
<evidence type="ECO:0000313" key="3">
    <source>
        <dbReference type="Proteomes" id="UP000075903"/>
    </source>
</evidence>
<reference evidence="2" key="1">
    <citation type="submission" date="2020-05" db="UniProtKB">
        <authorList>
            <consortium name="EnsemblMetazoa"/>
        </authorList>
    </citation>
    <scope>IDENTIFICATION</scope>
    <source>
        <strain evidence="2">MAF</strain>
    </source>
</reference>
<dbReference type="VEuPathDB" id="VectorBase:AMEM006801"/>
<dbReference type="EnsemblMetazoa" id="AMEM006801-RA">
    <property type="protein sequence ID" value="AMEM006801-PA"/>
    <property type="gene ID" value="AMEM006801"/>
</dbReference>
<proteinExistence type="predicted"/>
<feature type="compositionally biased region" description="Acidic residues" evidence="1">
    <location>
        <begin position="60"/>
        <end position="72"/>
    </location>
</feature>
<keyword evidence="3" id="KW-1185">Reference proteome</keyword>
<feature type="compositionally biased region" description="Acidic residues" evidence="1">
    <location>
        <begin position="1"/>
        <end position="14"/>
    </location>
</feature>
<name>A0A182V0H4_ANOME</name>
<dbReference type="Proteomes" id="UP000075903">
    <property type="component" value="Unassembled WGS sequence"/>
</dbReference>
<accession>A0A182V0H4</accession>
<feature type="region of interest" description="Disordered" evidence="1">
    <location>
        <begin position="1"/>
        <end position="109"/>
    </location>
</feature>
<organism evidence="2 3">
    <name type="scientific">Anopheles merus</name>
    <name type="common">Mosquito</name>
    <dbReference type="NCBI Taxonomy" id="30066"/>
    <lineage>
        <taxon>Eukaryota</taxon>
        <taxon>Metazoa</taxon>
        <taxon>Ecdysozoa</taxon>
        <taxon>Arthropoda</taxon>
        <taxon>Hexapoda</taxon>
        <taxon>Insecta</taxon>
        <taxon>Pterygota</taxon>
        <taxon>Neoptera</taxon>
        <taxon>Endopterygota</taxon>
        <taxon>Diptera</taxon>
        <taxon>Nematocera</taxon>
        <taxon>Culicoidea</taxon>
        <taxon>Culicidae</taxon>
        <taxon>Anophelinae</taxon>
        <taxon>Anopheles</taxon>
    </lineage>
</organism>
<evidence type="ECO:0000313" key="2">
    <source>
        <dbReference type="EnsemblMetazoa" id="AMEM006801-PA"/>
    </source>
</evidence>
<dbReference type="AlphaFoldDB" id="A0A182V0H4"/>
<sequence length="205" mass="21223">MSDESDIEDQDEYNEPGKDGRLGEDDGPEEDRCPGMADELGIDPLKRNVPGTSQMGGGDEGMDNNDGPEEDFCPGMADEPGIDPPKRNLPGTSQMGGGDEGMVNNDGPEEDRCPGMVDELGIDPLKRNVPGTSVMGGGDDGTVNISDETNIGGGDDETANNVESRITGVAGTTDGTDGGAEKSNGLEVLISIISKIGCDANVAYR</sequence>